<proteinExistence type="predicted"/>
<protein>
    <submittedName>
        <fullName evidence="1">DUF2835 domain-containing protein</fullName>
    </submittedName>
</protein>
<sequence length="70" mass="8237">MKYYFAITMTKDDFMPYYRGQLSTIITQTINGQTVQFPAMHMRKFLTNQGIKGQFCLETKNNKFISLTKL</sequence>
<keyword evidence="2" id="KW-1185">Reference proteome</keyword>
<reference evidence="1 2" key="1">
    <citation type="submission" date="2020-04" db="EMBL/GenBank/DDBJ databases">
        <title>Thalassotalea sp. M1531, isolated from the surface of marine red alga.</title>
        <authorList>
            <person name="Pang L."/>
            <person name="Lu D.-C."/>
        </authorList>
    </citation>
    <scope>NUCLEOTIDE SEQUENCE [LARGE SCALE GENOMIC DNA]</scope>
    <source>
        <strain evidence="1 2">M1531</strain>
    </source>
</reference>
<dbReference type="Pfam" id="PF11197">
    <property type="entry name" value="DUF2835"/>
    <property type="match status" value="1"/>
</dbReference>
<organism evidence="1 2">
    <name type="scientific">Thalassotalea algicola</name>
    <dbReference type="NCBI Taxonomy" id="2716224"/>
    <lineage>
        <taxon>Bacteria</taxon>
        <taxon>Pseudomonadati</taxon>
        <taxon>Pseudomonadota</taxon>
        <taxon>Gammaproteobacteria</taxon>
        <taxon>Alteromonadales</taxon>
        <taxon>Colwelliaceae</taxon>
        <taxon>Thalassotalea</taxon>
    </lineage>
</organism>
<evidence type="ECO:0000313" key="2">
    <source>
        <dbReference type="Proteomes" id="UP000568664"/>
    </source>
</evidence>
<name>A0A7Y0LBE4_9GAMM</name>
<dbReference type="InterPro" id="IPR021363">
    <property type="entry name" value="DUF2835"/>
</dbReference>
<gene>
    <name evidence="1" type="ORF">HII17_07685</name>
</gene>
<dbReference type="Proteomes" id="UP000568664">
    <property type="component" value="Unassembled WGS sequence"/>
</dbReference>
<accession>A0A7Y0LBE4</accession>
<dbReference type="EMBL" id="JABBXH010000002">
    <property type="protein sequence ID" value="NMP31440.1"/>
    <property type="molecule type" value="Genomic_DNA"/>
</dbReference>
<comment type="caution">
    <text evidence="1">The sequence shown here is derived from an EMBL/GenBank/DDBJ whole genome shotgun (WGS) entry which is preliminary data.</text>
</comment>
<dbReference type="RefSeq" id="WP_169074755.1">
    <property type="nucleotide sequence ID" value="NZ_JABBXH010000002.1"/>
</dbReference>
<evidence type="ECO:0000313" key="1">
    <source>
        <dbReference type="EMBL" id="NMP31440.1"/>
    </source>
</evidence>
<dbReference type="AlphaFoldDB" id="A0A7Y0LBE4"/>